<dbReference type="STRING" id="517418.Ctha_1414"/>
<feature type="domain" description="Helix-turn-helix" evidence="2">
    <location>
        <begin position="4"/>
        <end position="54"/>
    </location>
</feature>
<dbReference type="InterPro" id="IPR003759">
    <property type="entry name" value="Cbl-bd_cap"/>
</dbReference>
<dbReference type="SUPFAM" id="SSF52242">
    <property type="entry name" value="Cobalamin (vitamin B12)-binding domain"/>
    <property type="match status" value="1"/>
</dbReference>
<dbReference type="Pfam" id="PF12728">
    <property type="entry name" value="HTH_17"/>
    <property type="match status" value="1"/>
</dbReference>
<dbReference type="InterPro" id="IPR036594">
    <property type="entry name" value="Meth_synthase_dom"/>
</dbReference>
<evidence type="ECO:0000313" key="3">
    <source>
        <dbReference type="EMBL" id="ACF13877.1"/>
    </source>
</evidence>
<dbReference type="GO" id="GO:0003677">
    <property type="term" value="F:DNA binding"/>
    <property type="evidence" value="ECO:0007669"/>
    <property type="project" value="InterPro"/>
</dbReference>
<dbReference type="Proteomes" id="UP000001208">
    <property type="component" value="Chromosome"/>
</dbReference>
<dbReference type="Gene3D" id="1.10.1660.10">
    <property type="match status" value="1"/>
</dbReference>
<dbReference type="eggNOG" id="COG0789">
    <property type="taxonomic scope" value="Bacteria"/>
</dbReference>
<sequence>MQHYFSTRELSELCGVGETTVKRWSNMGLIKHHKTIGRHRKFKLEDVLDFISKNKITIPEEQIERLKIEKQSSDNLDLGTEILLVKGDTDALSIRLLNSLLSYNKEEIDVLLIKAFEQDLSFAAIFDKLISPAMENVGKLWESKKICVAEEHIISNLLIEAIIRLKARYEAKQDKRARHAGMGKSLVPHAGTGLKTRAPAVAENGQQAGDHAKRFGVRKAVVCTCPESEYHEIASHGVSLVCQSLGFEVIFVGSSVPFKDLLSVVNLINPDMLCMSVTVARLEVGVYRKYEQFRKALKRKNISFVVGGQFIGEKKTQPILADFKANNFQELEQYIRENFEVNEVLAI</sequence>
<dbReference type="OrthoDB" id="9800334at2"/>
<dbReference type="KEGG" id="cts:Ctha_1414"/>
<dbReference type="Gene3D" id="1.10.1240.10">
    <property type="entry name" value="Methionine synthase domain"/>
    <property type="match status" value="1"/>
</dbReference>
<protein>
    <submittedName>
        <fullName evidence="3">DNA binding domain protein, excisionase family</fullName>
    </submittedName>
</protein>
<dbReference type="Gene3D" id="3.40.50.280">
    <property type="entry name" value="Cobalamin-binding domain"/>
    <property type="match status" value="1"/>
</dbReference>
<dbReference type="NCBIfam" id="TIGR01764">
    <property type="entry name" value="excise"/>
    <property type="match status" value="1"/>
</dbReference>
<dbReference type="GO" id="GO:0031419">
    <property type="term" value="F:cobalamin binding"/>
    <property type="evidence" value="ECO:0007669"/>
    <property type="project" value="InterPro"/>
</dbReference>
<evidence type="ECO:0000259" key="1">
    <source>
        <dbReference type="Pfam" id="PF02607"/>
    </source>
</evidence>
<name>B3QRS4_CHLT3</name>
<accession>B3QRS4</accession>
<keyword evidence="4" id="KW-1185">Reference proteome</keyword>
<feature type="domain" description="B12-binding N-terminal" evidence="1">
    <location>
        <begin position="95"/>
        <end position="165"/>
    </location>
</feature>
<dbReference type="eggNOG" id="COG5012">
    <property type="taxonomic scope" value="Bacteria"/>
</dbReference>
<dbReference type="Pfam" id="PF02607">
    <property type="entry name" value="B12-binding_2"/>
    <property type="match status" value="1"/>
</dbReference>
<dbReference type="InterPro" id="IPR041657">
    <property type="entry name" value="HTH_17"/>
</dbReference>
<gene>
    <name evidence="3" type="ordered locus">Ctha_1414</name>
</gene>
<reference evidence="3 4" key="1">
    <citation type="submission" date="2008-06" db="EMBL/GenBank/DDBJ databases">
        <title>Complete sequence of Chloroherpeton thalassium ATCC 35110.</title>
        <authorList>
            <consortium name="US DOE Joint Genome Institute"/>
            <person name="Lucas S."/>
            <person name="Copeland A."/>
            <person name="Lapidus A."/>
            <person name="Glavina del Rio T."/>
            <person name="Dalin E."/>
            <person name="Tice H."/>
            <person name="Bruce D."/>
            <person name="Goodwin L."/>
            <person name="Pitluck S."/>
            <person name="Schmutz J."/>
            <person name="Larimer F."/>
            <person name="Land M."/>
            <person name="Hauser L."/>
            <person name="Kyrpides N."/>
            <person name="Mikhailova N."/>
            <person name="Liu Z."/>
            <person name="Li T."/>
            <person name="Zhao F."/>
            <person name="Overmann J."/>
            <person name="Bryant D.A."/>
            <person name="Richardson P."/>
        </authorList>
    </citation>
    <scope>NUCLEOTIDE SEQUENCE [LARGE SCALE GENOMIC DNA]</scope>
    <source>
        <strain evidence="4">ATCC 35110 / GB-78</strain>
    </source>
</reference>
<dbReference type="GO" id="GO:0046872">
    <property type="term" value="F:metal ion binding"/>
    <property type="evidence" value="ECO:0007669"/>
    <property type="project" value="InterPro"/>
</dbReference>
<dbReference type="RefSeq" id="WP_012499961.1">
    <property type="nucleotide sequence ID" value="NC_011026.1"/>
</dbReference>
<dbReference type="HOGENOM" id="CLU_069772_0_0_10"/>
<dbReference type="InterPro" id="IPR010093">
    <property type="entry name" value="SinI_DNA-bd"/>
</dbReference>
<dbReference type="InterPro" id="IPR009061">
    <property type="entry name" value="DNA-bd_dom_put_sf"/>
</dbReference>
<evidence type="ECO:0000259" key="2">
    <source>
        <dbReference type="Pfam" id="PF12728"/>
    </source>
</evidence>
<proteinExistence type="predicted"/>
<organism evidence="3 4">
    <name type="scientific">Chloroherpeton thalassium (strain ATCC 35110 / GB-78)</name>
    <dbReference type="NCBI Taxonomy" id="517418"/>
    <lineage>
        <taxon>Bacteria</taxon>
        <taxon>Pseudomonadati</taxon>
        <taxon>Chlorobiota</taxon>
        <taxon>Chlorobiia</taxon>
        <taxon>Chlorobiales</taxon>
        <taxon>Chloroherpetonaceae</taxon>
        <taxon>Chloroherpeton</taxon>
    </lineage>
</organism>
<dbReference type="SUPFAM" id="SSF46955">
    <property type="entry name" value="Putative DNA-binding domain"/>
    <property type="match status" value="1"/>
</dbReference>
<dbReference type="EMBL" id="CP001100">
    <property type="protein sequence ID" value="ACF13877.1"/>
    <property type="molecule type" value="Genomic_DNA"/>
</dbReference>
<dbReference type="AlphaFoldDB" id="B3QRS4"/>
<evidence type="ECO:0000313" key="4">
    <source>
        <dbReference type="Proteomes" id="UP000001208"/>
    </source>
</evidence>
<dbReference type="InterPro" id="IPR036724">
    <property type="entry name" value="Cobalamin-bd_sf"/>
</dbReference>